<proteinExistence type="predicted"/>
<evidence type="ECO:0000256" key="1">
    <source>
        <dbReference type="SAM" id="Phobius"/>
    </source>
</evidence>
<evidence type="ECO:0000313" key="2">
    <source>
        <dbReference type="EMBL" id="NEN22989.1"/>
    </source>
</evidence>
<dbReference type="Proteomes" id="UP000486602">
    <property type="component" value="Unassembled WGS sequence"/>
</dbReference>
<protein>
    <recommendedName>
        <fullName evidence="4">tRNA_anti-like</fullName>
    </recommendedName>
</protein>
<keyword evidence="3" id="KW-1185">Reference proteome</keyword>
<evidence type="ECO:0000313" key="3">
    <source>
        <dbReference type="Proteomes" id="UP000486602"/>
    </source>
</evidence>
<dbReference type="AlphaFoldDB" id="A0A7K3WMW6"/>
<dbReference type="EMBL" id="JAAGVY010000007">
    <property type="protein sequence ID" value="NEN22989.1"/>
    <property type="molecule type" value="Genomic_DNA"/>
</dbReference>
<evidence type="ECO:0008006" key="4">
    <source>
        <dbReference type="Google" id="ProtNLM"/>
    </source>
</evidence>
<accession>A0A7K3WMW6</accession>
<dbReference type="InterPro" id="IPR024422">
    <property type="entry name" value="Protein_unknown_function_OB"/>
</dbReference>
<keyword evidence="1" id="KW-1133">Transmembrane helix</keyword>
<comment type="caution">
    <text evidence="2">The sequence shown here is derived from an EMBL/GenBank/DDBJ whole genome shotgun (WGS) entry which is preliminary data.</text>
</comment>
<sequence length="136" mass="14883">MKKKIIFSVLILVAVAVSIGYYMFQKPVESLRDKEATWQGSSEDLYDEFTADEVAGNKTFTGNILEVTGTVVDVMQNADSSSTLILNSSHPIFGVKCRIDPKFNKVETPSKGSEVSLKGLCTGINSDVELNQCIIQ</sequence>
<organism evidence="2 3">
    <name type="scientific">Cryomorpha ignava</name>
    <dbReference type="NCBI Taxonomy" id="101383"/>
    <lineage>
        <taxon>Bacteria</taxon>
        <taxon>Pseudomonadati</taxon>
        <taxon>Bacteroidota</taxon>
        <taxon>Flavobacteriia</taxon>
        <taxon>Flavobacteriales</taxon>
        <taxon>Cryomorphaceae</taxon>
        <taxon>Cryomorpha</taxon>
    </lineage>
</organism>
<name>A0A7K3WMW6_9FLAO</name>
<keyword evidence="1" id="KW-0472">Membrane</keyword>
<feature type="transmembrane region" description="Helical" evidence="1">
    <location>
        <begin position="6"/>
        <end position="24"/>
    </location>
</feature>
<keyword evidence="1" id="KW-0812">Transmembrane</keyword>
<gene>
    <name evidence="2" type="ORF">G3O08_05680</name>
</gene>
<dbReference type="RefSeq" id="WP_163283759.1">
    <property type="nucleotide sequence ID" value="NZ_JAAGVY010000007.1"/>
</dbReference>
<dbReference type="Pfam" id="PF12869">
    <property type="entry name" value="tRNA_anti-like"/>
    <property type="match status" value="1"/>
</dbReference>
<reference evidence="2 3" key="1">
    <citation type="submission" date="2020-02" db="EMBL/GenBank/DDBJ databases">
        <title>Out from the shadows clarifying the taxonomy of the family Cryomorphaceae and related taxa by utilizing the GTDB taxonomic framework.</title>
        <authorList>
            <person name="Bowman J.P."/>
        </authorList>
    </citation>
    <scope>NUCLEOTIDE SEQUENCE [LARGE SCALE GENOMIC DNA]</scope>
    <source>
        <strain evidence="2 3">QSSC 1-22</strain>
    </source>
</reference>